<proteinExistence type="predicted"/>
<protein>
    <submittedName>
        <fullName evidence="2">Uncharacterized protein</fullName>
    </submittedName>
</protein>
<feature type="transmembrane region" description="Helical" evidence="1">
    <location>
        <begin position="6"/>
        <end position="24"/>
    </location>
</feature>
<keyword evidence="1" id="KW-0472">Membrane</keyword>
<keyword evidence="1" id="KW-1133">Transmembrane helix</keyword>
<dbReference type="EMBL" id="LAZR01002898">
    <property type="protein sequence ID" value="KKN24241.1"/>
    <property type="molecule type" value="Genomic_DNA"/>
</dbReference>
<organism evidence="2">
    <name type="scientific">marine sediment metagenome</name>
    <dbReference type="NCBI Taxonomy" id="412755"/>
    <lineage>
        <taxon>unclassified sequences</taxon>
        <taxon>metagenomes</taxon>
        <taxon>ecological metagenomes</taxon>
    </lineage>
</organism>
<gene>
    <name evidence="2" type="ORF">LCGC14_0896860</name>
</gene>
<dbReference type="AlphaFoldDB" id="A0A0F9RGN7"/>
<reference evidence="2" key="1">
    <citation type="journal article" date="2015" name="Nature">
        <title>Complex archaea that bridge the gap between prokaryotes and eukaryotes.</title>
        <authorList>
            <person name="Spang A."/>
            <person name="Saw J.H."/>
            <person name="Jorgensen S.L."/>
            <person name="Zaremba-Niedzwiedzka K."/>
            <person name="Martijn J."/>
            <person name="Lind A.E."/>
            <person name="van Eijk R."/>
            <person name="Schleper C."/>
            <person name="Guy L."/>
            <person name="Ettema T.J."/>
        </authorList>
    </citation>
    <scope>NUCLEOTIDE SEQUENCE</scope>
</reference>
<sequence>MILYLITGLAVGIIIGAILGYKFAISILSEMVTKGVVKPEALNKTIRKMMGKQQETKVYSQMTDKESIKVAGQSVKNVKDNLDIEASASEREDDEILP</sequence>
<keyword evidence="1" id="KW-0812">Transmembrane</keyword>
<name>A0A0F9RGN7_9ZZZZ</name>
<comment type="caution">
    <text evidence="2">The sequence shown here is derived from an EMBL/GenBank/DDBJ whole genome shotgun (WGS) entry which is preliminary data.</text>
</comment>
<evidence type="ECO:0000313" key="2">
    <source>
        <dbReference type="EMBL" id="KKN24241.1"/>
    </source>
</evidence>
<accession>A0A0F9RGN7</accession>
<evidence type="ECO:0000256" key="1">
    <source>
        <dbReference type="SAM" id="Phobius"/>
    </source>
</evidence>